<evidence type="ECO:0000313" key="1">
    <source>
        <dbReference type="EMBL" id="CAB1440253.1"/>
    </source>
</evidence>
<keyword evidence="2" id="KW-1185">Reference proteome</keyword>
<dbReference type="EMBL" id="CADEAL010002423">
    <property type="protein sequence ID" value="CAB1440253.1"/>
    <property type="molecule type" value="Genomic_DNA"/>
</dbReference>
<sequence>MLAMRESCLSSVTPKFLEDWVGANTKLSKLLHFSPPLPGNTLQLVLRLTQLVKPDSTQPFLSVLAVIERHRKALSVRQFCGTPDTHTSPL</sequence>
<reference evidence="1" key="1">
    <citation type="submission" date="2020-03" db="EMBL/GenBank/DDBJ databases">
        <authorList>
            <person name="Weist P."/>
        </authorList>
    </citation>
    <scope>NUCLEOTIDE SEQUENCE</scope>
</reference>
<protein>
    <submittedName>
        <fullName evidence="1">Uncharacterized protein</fullName>
    </submittedName>
</protein>
<organism evidence="1 2">
    <name type="scientific">Pleuronectes platessa</name>
    <name type="common">European plaice</name>
    <dbReference type="NCBI Taxonomy" id="8262"/>
    <lineage>
        <taxon>Eukaryota</taxon>
        <taxon>Metazoa</taxon>
        <taxon>Chordata</taxon>
        <taxon>Craniata</taxon>
        <taxon>Vertebrata</taxon>
        <taxon>Euteleostomi</taxon>
        <taxon>Actinopterygii</taxon>
        <taxon>Neopterygii</taxon>
        <taxon>Teleostei</taxon>
        <taxon>Neoteleostei</taxon>
        <taxon>Acanthomorphata</taxon>
        <taxon>Carangaria</taxon>
        <taxon>Pleuronectiformes</taxon>
        <taxon>Pleuronectoidei</taxon>
        <taxon>Pleuronectidae</taxon>
        <taxon>Pleuronectes</taxon>
    </lineage>
</organism>
<dbReference type="Proteomes" id="UP001153269">
    <property type="component" value="Unassembled WGS sequence"/>
</dbReference>
<dbReference type="AlphaFoldDB" id="A0A9N7UVN0"/>
<name>A0A9N7UVN0_PLEPL</name>
<evidence type="ECO:0000313" key="2">
    <source>
        <dbReference type="Proteomes" id="UP001153269"/>
    </source>
</evidence>
<accession>A0A9N7UVN0</accession>
<proteinExistence type="predicted"/>
<gene>
    <name evidence="1" type="ORF">PLEPLA_LOCUS28019</name>
</gene>
<comment type="caution">
    <text evidence="1">The sequence shown here is derived from an EMBL/GenBank/DDBJ whole genome shotgun (WGS) entry which is preliminary data.</text>
</comment>